<evidence type="ECO:0000313" key="2">
    <source>
        <dbReference type="Proteomes" id="UP000319103"/>
    </source>
</evidence>
<reference evidence="1 2" key="1">
    <citation type="submission" date="2019-06" db="EMBL/GenBank/DDBJ databases">
        <title>Description of Kitasatospora acidophila sp. nov. isolated from pine grove soil, and reclassification of Streptomyces novaecaesareae to Kitasatospora novaeceasareae comb. nov.</title>
        <authorList>
            <person name="Kim M.J."/>
        </authorList>
    </citation>
    <scope>NUCLEOTIDE SEQUENCE [LARGE SCALE GENOMIC DNA]</scope>
    <source>
        <strain evidence="1 2">MMS16-CNU292</strain>
    </source>
</reference>
<dbReference type="OrthoDB" id="7057927at2"/>
<proteinExistence type="predicted"/>
<protein>
    <recommendedName>
        <fullName evidence="3">DUF4034 domain-containing protein</fullName>
    </recommendedName>
</protein>
<accession>A0A540W1P8</accession>
<comment type="caution">
    <text evidence="1">The sequence shown here is derived from an EMBL/GenBank/DDBJ whole genome shotgun (WGS) entry which is preliminary data.</text>
</comment>
<gene>
    <name evidence="1" type="ORF">E6W39_12255</name>
</gene>
<sequence>MSILRRFRASGPRLLPELDDVKLGRVRRQVNSPGLPGQDEILVDHVERLLKEAGDDWDRRAHRFAVLADAAAPSALARSWRMRRPRSADALIFEAWVELVRGRAEGKMADLQAVADHCYRAADAAPEDPTPWVVLLGILRLARADTREVFPVWHEVTSRDPWHREAHLQMLHYLSPEECGSRSSQSDFVHAVRAAVPATAPAAGLELTALVEDHARVTAKGGVEALLARNMWSNNRGTTALGTALADWPHPGRLQHAAALADLNLLVFALVQAGRVRESTEAFRLIGDTVTPWPWSLDGDPVGQFGYWRAKALG</sequence>
<evidence type="ECO:0000313" key="1">
    <source>
        <dbReference type="EMBL" id="TQF02887.1"/>
    </source>
</evidence>
<dbReference type="RefSeq" id="WP_141633576.1">
    <property type="nucleotide sequence ID" value="NZ_VIGB01000003.1"/>
</dbReference>
<organism evidence="1 2">
    <name type="scientific">Kitasatospora acidiphila</name>
    <dbReference type="NCBI Taxonomy" id="2567942"/>
    <lineage>
        <taxon>Bacteria</taxon>
        <taxon>Bacillati</taxon>
        <taxon>Actinomycetota</taxon>
        <taxon>Actinomycetes</taxon>
        <taxon>Kitasatosporales</taxon>
        <taxon>Streptomycetaceae</taxon>
        <taxon>Kitasatospora</taxon>
    </lineage>
</organism>
<evidence type="ECO:0008006" key="3">
    <source>
        <dbReference type="Google" id="ProtNLM"/>
    </source>
</evidence>
<name>A0A540W1P8_9ACTN</name>
<dbReference type="Proteomes" id="UP000319103">
    <property type="component" value="Unassembled WGS sequence"/>
</dbReference>
<dbReference type="AlphaFoldDB" id="A0A540W1P8"/>
<keyword evidence="2" id="KW-1185">Reference proteome</keyword>
<dbReference type="EMBL" id="VIGB01000003">
    <property type="protein sequence ID" value="TQF02887.1"/>
    <property type="molecule type" value="Genomic_DNA"/>
</dbReference>